<protein>
    <submittedName>
        <fullName evidence="1">Uncharacterized protein</fullName>
    </submittedName>
</protein>
<dbReference type="KEGG" id="daa:AKL17_0783"/>
<accession>A0A159YZK5</accession>
<reference evidence="1 2" key="1">
    <citation type="submission" date="2015-09" db="EMBL/GenBank/DDBJ databases">
        <title>Complete genome sequence of Defluviimonas alba cai42t isolated from an oilfield in Xinjiang.</title>
        <authorList>
            <person name="Geng S."/>
            <person name="Pan X."/>
            <person name="Wu X."/>
        </authorList>
    </citation>
    <scope>NUCLEOTIDE SEQUENCE [LARGE SCALE GENOMIC DNA]</scope>
    <source>
        <strain evidence="2">cai42</strain>
    </source>
</reference>
<dbReference type="EMBL" id="CP012661">
    <property type="protein sequence ID" value="AMY68042.1"/>
    <property type="molecule type" value="Genomic_DNA"/>
</dbReference>
<evidence type="ECO:0000313" key="1">
    <source>
        <dbReference type="EMBL" id="AMY68042.1"/>
    </source>
</evidence>
<sequence length="68" mass="7574">MQDCADQFQGWIRARKAALNPALARETAAWLEARAAAAIAQGRRDVLGRLAAKQRSESLRRQIARREG</sequence>
<keyword evidence="2" id="KW-1185">Reference proteome</keyword>
<proteinExistence type="predicted"/>
<gene>
    <name evidence="1" type="ORF">AKL17_0783</name>
</gene>
<organism evidence="1 2">
    <name type="scientific">Frigidibacter mobilis</name>
    <dbReference type="NCBI Taxonomy" id="1335048"/>
    <lineage>
        <taxon>Bacteria</taxon>
        <taxon>Pseudomonadati</taxon>
        <taxon>Pseudomonadota</taxon>
        <taxon>Alphaproteobacteria</taxon>
        <taxon>Rhodobacterales</taxon>
        <taxon>Paracoccaceae</taxon>
        <taxon>Frigidibacter</taxon>
    </lineage>
</organism>
<name>A0A159YZK5_9RHOB</name>
<dbReference type="Proteomes" id="UP000076128">
    <property type="component" value="Chromosome"/>
</dbReference>
<dbReference type="RefSeq" id="WP_066809851.1">
    <property type="nucleotide sequence ID" value="NZ_CP012661.1"/>
</dbReference>
<dbReference type="AlphaFoldDB" id="A0A159YZK5"/>
<evidence type="ECO:0000313" key="2">
    <source>
        <dbReference type="Proteomes" id="UP000076128"/>
    </source>
</evidence>
<dbReference type="STRING" id="1335048.AKL17_0783"/>